<evidence type="ECO:0000313" key="5">
    <source>
        <dbReference type="EMBL" id="GAA5006885.1"/>
    </source>
</evidence>
<dbReference type="Pfam" id="PF13191">
    <property type="entry name" value="AAA_16"/>
    <property type="match status" value="1"/>
</dbReference>
<feature type="repeat" description="TPR" evidence="3">
    <location>
        <begin position="544"/>
        <end position="577"/>
    </location>
</feature>
<keyword evidence="1" id="KW-0677">Repeat</keyword>
<dbReference type="Pfam" id="PF13371">
    <property type="entry name" value="TPR_9"/>
    <property type="match status" value="1"/>
</dbReference>
<dbReference type="PANTHER" id="PTHR44858:SF1">
    <property type="entry name" value="UDP-N-ACETYLGLUCOSAMINE--PEPTIDE N-ACETYLGLUCOSAMINYLTRANSFERASE SPINDLY-RELATED"/>
    <property type="match status" value="1"/>
</dbReference>
<keyword evidence="2 3" id="KW-0802">TPR repeat</keyword>
<dbReference type="InterPro" id="IPR041664">
    <property type="entry name" value="AAA_16"/>
</dbReference>
<evidence type="ECO:0000256" key="1">
    <source>
        <dbReference type="ARBA" id="ARBA00022737"/>
    </source>
</evidence>
<dbReference type="EMBL" id="BAABKB010000005">
    <property type="protein sequence ID" value="GAA5006885.1"/>
    <property type="molecule type" value="Genomic_DNA"/>
</dbReference>
<organism evidence="5 6">
    <name type="scientific">Streptomyces siamensis</name>
    <dbReference type="NCBI Taxonomy" id="1274986"/>
    <lineage>
        <taxon>Bacteria</taxon>
        <taxon>Bacillati</taxon>
        <taxon>Actinomycetota</taxon>
        <taxon>Actinomycetes</taxon>
        <taxon>Kitasatosporales</taxon>
        <taxon>Streptomycetaceae</taxon>
        <taxon>Streptomyces</taxon>
    </lineage>
</organism>
<dbReference type="PROSITE" id="PS50005">
    <property type="entry name" value="TPR"/>
    <property type="match status" value="6"/>
</dbReference>
<dbReference type="InterPro" id="IPR011990">
    <property type="entry name" value="TPR-like_helical_dom_sf"/>
</dbReference>
<reference evidence="6" key="1">
    <citation type="journal article" date="2019" name="Int. J. Syst. Evol. Microbiol.">
        <title>The Global Catalogue of Microorganisms (GCM) 10K type strain sequencing project: providing services to taxonomists for standard genome sequencing and annotation.</title>
        <authorList>
            <consortium name="The Broad Institute Genomics Platform"/>
            <consortium name="The Broad Institute Genome Sequencing Center for Infectious Disease"/>
            <person name="Wu L."/>
            <person name="Ma J."/>
        </authorList>
    </citation>
    <scope>NUCLEOTIDE SEQUENCE [LARGE SCALE GENOMIC DNA]</scope>
    <source>
        <strain evidence="6">JCM 18409</strain>
    </source>
</reference>
<feature type="repeat" description="TPR" evidence="3">
    <location>
        <begin position="748"/>
        <end position="781"/>
    </location>
</feature>
<comment type="caution">
    <text evidence="5">The sequence shown here is derived from an EMBL/GenBank/DDBJ whole genome shotgun (WGS) entry which is preliminary data.</text>
</comment>
<evidence type="ECO:0000256" key="2">
    <source>
        <dbReference type="ARBA" id="ARBA00022803"/>
    </source>
</evidence>
<feature type="domain" description="Orc1-like AAA ATPase" evidence="4">
    <location>
        <begin position="22"/>
        <end position="137"/>
    </location>
</feature>
<dbReference type="SUPFAM" id="SSF48452">
    <property type="entry name" value="TPR-like"/>
    <property type="match status" value="1"/>
</dbReference>
<dbReference type="InterPro" id="IPR019734">
    <property type="entry name" value="TPR_rpt"/>
</dbReference>
<dbReference type="SMART" id="SM00028">
    <property type="entry name" value="TPR"/>
    <property type="match status" value="7"/>
</dbReference>
<evidence type="ECO:0000313" key="6">
    <source>
        <dbReference type="Proteomes" id="UP001501759"/>
    </source>
</evidence>
<sequence length="804" mass="87668">MPGARSVPSMQELIEARRRLAFVGRGAERAAFLANFDVPLRDPGRRFLFHVHGNAGVGKTFLVRELQQLAQEAGALTAYVDESTGSVPEALEAICAQFARQGRRFKDLERLLARHRERRHEADSVLQGSPPAEPSAAGTTLARAGLVGIGMVPGVGPLAGAVDPALLAGAADQVRAGLSAHFRGRDDVRLLLSPEDVLTPVLLEELTRTAARAPRQVLFFDTYERTGPFLDAWLHATMALGHHGAMPANVVVVTAGRNPLDAGRWGGCGGSVSEMPLLPFTEQEAREVLAGRGVVAEPVVEEILRVTGRLPVLVSTLAETRPADPDDVGDPSATAVDRFLKWEHDPVHRAVALDCAFPRRLDADVFRAAADCPEEEADGLFDWLRGLPFVTERGGGIQYHDVVRAPMLRSQRLRSPRGWTARHSRLAETFGRWRQEAEAGEDRGRLWAHDGWRELRLAESYHLLCASPRTALAVVLREVVDACNEGDVPARQWARVLAEAGRDAGAEEPSRLGSDLLRALDEDGPAAALELLLNRAGFDAATEAFARAVRGSVLRHGGAYERAMTEFDRAIALDPELVRAYRSRAMTRAESGDYVAGIADLDRALALSPDDGRSFAVRGEYHRVLGDYDAALDDLDRGIALDPTRDFAWASRGATRLSRGELDEALADLGRALELKPDYGWALARRARVWRALGEDDRQMADLDRAVAVQPDWAWGVCERGDALRVAGRHTEALADYDRAVELDPGYASAYASRAVSRSELGRHEEALADLDRALGLRPDYAWAHSHRAEILARASRAREGGTA</sequence>
<proteinExistence type="predicted"/>
<dbReference type="InterPro" id="IPR050498">
    <property type="entry name" value="Ycf3"/>
</dbReference>
<feature type="repeat" description="TPR" evidence="3">
    <location>
        <begin position="578"/>
        <end position="611"/>
    </location>
</feature>
<feature type="repeat" description="TPR" evidence="3">
    <location>
        <begin position="612"/>
        <end position="645"/>
    </location>
</feature>
<gene>
    <name evidence="5" type="ORF">GCM10023335_24650</name>
</gene>
<dbReference type="RefSeq" id="WP_345646260.1">
    <property type="nucleotide sequence ID" value="NZ_BAABKB010000005.1"/>
</dbReference>
<dbReference type="PANTHER" id="PTHR44858">
    <property type="entry name" value="TETRATRICOPEPTIDE REPEAT PROTEIN 6"/>
    <property type="match status" value="1"/>
</dbReference>
<protein>
    <submittedName>
        <fullName evidence="5">Tetratricopeptide repeat protein</fullName>
    </submittedName>
</protein>
<feature type="repeat" description="TPR" evidence="3">
    <location>
        <begin position="714"/>
        <end position="747"/>
    </location>
</feature>
<keyword evidence="6" id="KW-1185">Reference proteome</keyword>
<dbReference type="InterPro" id="IPR027417">
    <property type="entry name" value="P-loop_NTPase"/>
</dbReference>
<feature type="repeat" description="TPR" evidence="3">
    <location>
        <begin position="646"/>
        <end position="679"/>
    </location>
</feature>
<name>A0ABP9IR21_9ACTN</name>
<dbReference type="Proteomes" id="UP001501759">
    <property type="component" value="Unassembled WGS sequence"/>
</dbReference>
<dbReference type="SUPFAM" id="SSF52540">
    <property type="entry name" value="P-loop containing nucleoside triphosphate hydrolases"/>
    <property type="match status" value="1"/>
</dbReference>
<evidence type="ECO:0000256" key="3">
    <source>
        <dbReference type="PROSITE-ProRule" id="PRU00339"/>
    </source>
</evidence>
<dbReference type="Pfam" id="PF13414">
    <property type="entry name" value="TPR_11"/>
    <property type="match status" value="1"/>
</dbReference>
<accession>A0ABP9IR21</accession>
<evidence type="ECO:0000259" key="4">
    <source>
        <dbReference type="Pfam" id="PF13191"/>
    </source>
</evidence>
<dbReference type="Gene3D" id="1.25.40.10">
    <property type="entry name" value="Tetratricopeptide repeat domain"/>
    <property type="match status" value="2"/>
</dbReference>